<dbReference type="OrthoDB" id="3340520at2759"/>
<keyword evidence="1" id="KW-1133">Transmembrane helix</keyword>
<organism evidence="2 3">
    <name type="scientific">Aspergillus heteromorphus CBS 117.55</name>
    <dbReference type="NCBI Taxonomy" id="1448321"/>
    <lineage>
        <taxon>Eukaryota</taxon>
        <taxon>Fungi</taxon>
        <taxon>Dikarya</taxon>
        <taxon>Ascomycota</taxon>
        <taxon>Pezizomycotina</taxon>
        <taxon>Eurotiomycetes</taxon>
        <taxon>Eurotiomycetidae</taxon>
        <taxon>Eurotiales</taxon>
        <taxon>Aspergillaceae</taxon>
        <taxon>Aspergillus</taxon>
        <taxon>Aspergillus subgen. Circumdati</taxon>
    </lineage>
</organism>
<dbReference type="AlphaFoldDB" id="A0A317WSG3"/>
<feature type="transmembrane region" description="Helical" evidence="1">
    <location>
        <begin position="22"/>
        <end position="51"/>
    </location>
</feature>
<comment type="caution">
    <text evidence="2">The sequence shown here is derived from an EMBL/GenBank/DDBJ whole genome shotgun (WGS) entry which is preliminary data.</text>
</comment>
<dbReference type="Proteomes" id="UP000247233">
    <property type="component" value="Unassembled WGS sequence"/>
</dbReference>
<protein>
    <submittedName>
        <fullName evidence="2">Uncharacterized protein</fullName>
    </submittedName>
</protein>
<name>A0A317WSG3_9EURO</name>
<keyword evidence="1" id="KW-0472">Membrane</keyword>
<keyword evidence="1" id="KW-0812">Transmembrane</keyword>
<dbReference type="GeneID" id="37063943"/>
<sequence>MILQDIVIFLLYVGHQSHTPAFWLRALGAGVCVALCTLFITFTISLLRVLLVSRQLVSLSDKSQTVIGKPLFFPFTFNHLRFTPAKDRFSNRFLLLGTPVGLRCRIGNILAVDDKSLDLDCPPGEGLTWNRILSHLSCWFSSDSKRYLHRGSHELDLREKLDEFLISQNQDPTHWPYAYHLGVPKFLGWARGIVTWWYLYDSSRELDAMIIEINNSYDEKRNVLFKLNRVSDAPTHPLQLPTYLDPLHQVQSFPSNPQSTFYKGIFTKRIFASSFEQMDIQVTTRFMDPLHPESWRLNAPFSNMTTLGDAGEVRMTTRMTCAEKPIDPTELTTWELLGFLCRWTLPGVFTTLSIVSTALRIRFTGLMRMMSKPPVRTGSIGRHVTGSELFYLTHLISLHTRPPSN</sequence>
<keyword evidence="3" id="KW-1185">Reference proteome</keyword>
<dbReference type="Pfam" id="PF07103">
    <property type="entry name" value="DUF1365"/>
    <property type="match status" value="1"/>
</dbReference>
<dbReference type="PANTHER" id="PTHR33973">
    <property type="entry name" value="OS07G0153300 PROTEIN"/>
    <property type="match status" value="1"/>
</dbReference>
<evidence type="ECO:0000313" key="2">
    <source>
        <dbReference type="EMBL" id="PWY88272.1"/>
    </source>
</evidence>
<gene>
    <name evidence="2" type="ORF">BO70DRAFT_350657</name>
</gene>
<reference evidence="2 3" key="1">
    <citation type="submission" date="2016-12" db="EMBL/GenBank/DDBJ databases">
        <title>The genomes of Aspergillus section Nigri reveals drivers in fungal speciation.</title>
        <authorList>
            <consortium name="DOE Joint Genome Institute"/>
            <person name="Vesth T.C."/>
            <person name="Nybo J."/>
            <person name="Theobald S."/>
            <person name="Brandl J."/>
            <person name="Frisvad J.C."/>
            <person name="Nielsen K.F."/>
            <person name="Lyhne E.K."/>
            <person name="Kogle M.E."/>
            <person name="Kuo A."/>
            <person name="Riley R."/>
            <person name="Clum A."/>
            <person name="Nolan M."/>
            <person name="Lipzen A."/>
            <person name="Salamov A."/>
            <person name="Henrissat B."/>
            <person name="Wiebenga A."/>
            <person name="De Vries R.P."/>
            <person name="Grigoriev I.V."/>
            <person name="Mortensen U.H."/>
            <person name="Andersen M.R."/>
            <person name="Baker S.E."/>
        </authorList>
    </citation>
    <scope>NUCLEOTIDE SEQUENCE [LARGE SCALE GENOMIC DNA]</scope>
    <source>
        <strain evidence="2 3">CBS 117.55</strain>
    </source>
</reference>
<dbReference type="RefSeq" id="XP_025401808.1">
    <property type="nucleotide sequence ID" value="XM_025541706.1"/>
</dbReference>
<dbReference type="PANTHER" id="PTHR33973:SF4">
    <property type="entry name" value="OS07G0153300 PROTEIN"/>
    <property type="match status" value="1"/>
</dbReference>
<accession>A0A317WSG3</accession>
<dbReference type="VEuPathDB" id="FungiDB:BO70DRAFT_350657"/>
<evidence type="ECO:0000256" key="1">
    <source>
        <dbReference type="SAM" id="Phobius"/>
    </source>
</evidence>
<proteinExistence type="predicted"/>
<dbReference type="InterPro" id="IPR010775">
    <property type="entry name" value="DUF1365"/>
</dbReference>
<dbReference type="EMBL" id="MSFL01000005">
    <property type="protein sequence ID" value="PWY88272.1"/>
    <property type="molecule type" value="Genomic_DNA"/>
</dbReference>
<evidence type="ECO:0000313" key="3">
    <source>
        <dbReference type="Proteomes" id="UP000247233"/>
    </source>
</evidence>